<reference evidence="2 3" key="1">
    <citation type="submission" date="2024-09" db="EMBL/GenBank/DDBJ databases">
        <authorList>
            <person name="Sun Q."/>
            <person name="Mori K."/>
        </authorList>
    </citation>
    <scope>NUCLEOTIDE SEQUENCE [LARGE SCALE GENOMIC DNA]</scope>
    <source>
        <strain evidence="2 3">CGMCC 1.9126</strain>
    </source>
</reference>
<sequence length="78" mass="9287">MKEKSYTELMKSSAMNRKKAKESFVLDLYVEMLLSESLLKAEKEKLTKRIDQAIDERNRSEFFKLSNEYKLLTKRFGT</sequence>
<evidence type="ECO:0000313" key="3">
    <source>
        <dbReference type="Proteomes" id="UP001589738"/>
    </source>
</evidence>
<dbReference type="Proteomes" id="UP001589738">
    <property type="component" value="Unassembled WGS sequence"/>
</dbReference>
<organism evidence="2 3">
    <name type="scientific">Robertmurraya beringensis</name>
    <dbReference type="NCBI Taxonomy" id="641660"/>
    <lineage>
        <taxon>Bacteria</taxon>
        <taxon>Bacillati</taxon>
        <taxon>Bacillota</taxon>
        <taxon>Bacilli</taxon>
        <taxon>Bacillales</taxon>
        <taxon>Bacillaceae</taxon>
        <taxon>Robertmurraya</taxon>
    </lineage>
</organism>
<comment type="caution">
    <text evidence="2">The sequence shown here is derived from an EMBL/GenBank/DDBJ whole genome shotgun (WGS) entry which is preliminary data.</text>
</comment>
<dbReference type="EMBL" id="JBHLUU010000022">
    <property type="protein sequence ID" value="MFC0475092.1"/>
    <property type="molecule type" value="Genomic_DNA"/>
</dbReference>
<dbReference type="SMART" id="SM00914">
    <property type="entry name" value="IDEAL"/>
    <property type="match status" value="1"/>
</dbReference>
<evidence type="ECO:0000313" key="2">
    <source>
        <dbReference type="EMBL" id="MFC0475092.1"/>
    </source>
</evidence>
<gene>
    <name evidence="2" type="ORF">ACFFHF_07455</name>
</gene>
<keyword evidence="3" id="KW-1185">Reference proteome</keyword>
<feature type="domain" description="IDEAL" evidence="1">
    <location>
        <begin position="33"/>
        <end position="69"/>
    </location>
</feature>
<name>A0ABV6KP25_9BACI</name>
<evidence type="ECO:0000259" key="1">
    <source>
        <dbReference type="SMART" id="SM00914"/>
    </source>
</evidence>
<dbReference type="InterPro" id="IPR027393">
    <property type="entry name" value="Virus_scaffolding_prot_C"/>
</dbReference>
<dbReference type="Pfam" id="PF08858">
    <property type="entry name" value="IDEAL"/>
    <property type="match status" value="1"/>
</dbReference>
<proteinExistence type="predicted"/>
<dbReference type="Gene3D" id="4.10.810.10">
    <property type="entry name" value="Virus Scaffolding Protein, Chain A"/>
    <property type="match status" value="1"/>
</dbReference>
<protein>
    <submittedName>
        <fullName evidence="2">IDEAL domain-containing protein</fullName>
    </submittedName>
</protein>
<accession>A0ABV6KP25</accession>
<dbReference type="RefSeq" id="WP_377057818.1">
    <property type="nucleotide sequence ID" value="NZ_JBHLUU010000022.1"/>
</dbReference>
<dbReference type="InterPro" id="IPR014957">
    <property type="entry name" value="IDEAL_dom"/>
</dbReference>